<keyword evidence="5" id="KW-1185">Reference proteome</keyword>
<comment type="caution">
    <text evidence="4">The sequence shown here is derived from an EMBL/GenBank/DDBJ whole genome shotgun (WGS) entry which is preliminary data.</text>
</comment>
<dbReference type="Proteomes" id="UP001519287">
    <property type="component" value="Unassembled WGS sequence"/>
</dbReference>
<dbReference type="EMBL" id="JAGGLB010000031">
    <property type="protein sequence ID" value="MBP1995105.1"/>
    <property type="molecule type" value="Genomic_DNA"/>
</dbReference>
<gene>
    <name evidence="4" type="ORF">J2Z66_006747</name>
</gene>
<evidence type="ECO:0000313" key="5">
    <source>
        <dbReference type="Proteomes" id="UP001519287"/>
    </source>
</evidence>
<dbReference type="InterPro" id="IPR049517">
    <property type="entry name" value="ACX-like_C"/>
</dbReference>
<dbReference type="SUPFAM" id="SSF53067">
    <property type="entry name" value="Actin-like ATPase domain"/>
    <property type="match status" value="1"/>
</dbReference>
<feature type="domain" description="Acetophenone carboxylase-like C-terminal" evidence="3">
    <location>
        <begin position="531"/>
        <end position="700"/>
    </location>
</feature>
<dbReference type="RefSeq" id="WP_209976928.1">
    <property type="nucleotide sequence ID" value="NZ_JAGGLB010000031.1"/>
</dbReference>
<dbReference type="Pfam" id="PF01968">
    <property type="entry name" value="Hydantoinase_A"/>
    <property type="match status" value="1"/>
</dbReference>
<evidence type="ECO:0000259" key="2">
    <source>
        <dbReference type="Pfam" id="PF05378"/>
    </source>
</evidence>
<accession>A0ABS4J5J2</accession>
<sequence>MSINTKDKEARKEKKWMVGSDIGGTFTDLTMLDKDQGTVLTGKILTTPDDPSRAIFEGLEKMAEQYGISLADVDAFIHGTTLVANTLIERKGVKTGLLTTEGYRDVIEIGNEMRFDIFDLFLKKAEPLVPRYLRREVRERMDSYGQVLLPFQEDDVREAARHFIEAGVTSVAIAFFNSYRNPLHEQQAAKILHEIMPDITISLSSDVAPEIREFERFSTTIANAYVKPLVRNYISKLERGLSGYGGKEGEASVNIVLSNGGLTDAESAAEYPIRLIESGPAAGVIAAAFHGQMAGESNIIAFDMGGTTAKMCLVRDGSPTRVYEFEASRLQRFKKGSGIPLRIPVVEMIEIGAGGGSIAHLDNMGMLKIGPESAGSEPGPACYGRGGQDPVVTDADLVLGYLDPGYFLGGEMNLQLDAARKAIEEKIAIPLGIGVIEAAAGIHEIVNNNMVSAARIHIAEKGTDPRKFSLVATGGAGPVHAYGIARLLGLKRMICPPATGVASAAGMLVAPPMVELGRSYVSTLEDMDWSYLRSIFSEMRDKALDGLLKVGVRENEVQYRLQAEMRYAGQGYEIAITFPEDTLTGERADLLQQSFVEAYESAFGHCPQGVPLEVISLRLRAEAPVQVTNLHFNRYEPDPEKALKGKRKVYFPELKDFTEVHVYDRYRLSPGTVLEGPAVIEERESTVIAGPSTQIRVDDHLNLLIDLH</sequence>
<feature type="domain" description="Hydantoinase/oxoprolinase N-terminal" evidence="2">
    <location>
        <begin position="18"/>
        <end position="195"/>
    </location>
</feature>
<evidence type="ECO:0000259" key="3">
    <source>
        <dbReference type="Pfam" id="PF19278"/>
    </source>
</evidence>
<evidence type="ECO:0000259" key="1">
    <source>
        <dbReference type="Pfam" id="PF01968"/>
    </source>
</evidence>
<dbReference type="PANTHER" id="PTHR11365">
    <property type="entry name" value="5-OXOPROLINASE RELATED"/>
    <property type="match status" value="1"/>
</dbReference>
<keyword evidence="4" id="KW-0378">Hydrolase</keyword>
<evidence type="ECO:0000313" key="4">
    <source>
        <dbReference type="EMBL" id="MBP1995105.1"/>
    </source>
</evidence>
<dbReference type="InterPro" id="IPR008040">
    <property type="entry name" value="Hydant_A_N"/>
</dbReference>
<feature type="domain" description="Hydantoinase A/oxoprolinase" evidence="1">
    <location>
        <begin position="216"/>
        <end position="512"/>
    </location>
</feature>
<dbReference type="Pfam" id="PF19278">
    <property type="entry name" value="Hydant_A_C"/>
    <property type="match status" value="1"/>
</dbReference>
<reference evidence="4 5" key="1">
    <citation type="submission" date="2021-03" db="EMBL/GenBank/DDBJ databases">
        <title>Genomic Encyclopedia of Type Strains, Phase IV (KMG-IV): sequencing the most valuable type-strain genomes for metagenomic binning, comparative biology and taxonomic classification.</title>
        <authorList>
            <person name="Goeker M."/>
        </authorList>
    </citation>
    <scope>NUCLEOTIDE SEQUENCE [LARGE SCALE GENOMIC DNA]</scope>
    <source>
        <strain evidence="4 5">DSM 26048</strain>
    </source>
</reference>
<organism evidence="4 5">
    <name type="scientific">Paenibacillus eucommiae</name>
    <dbReference type="NCBI Taxonomy" id="1355755"/>
    <lineage>
        <taxon>Bacteria</taxon>
        <taxon>Bacillati</taxon>
        <taxon>Bacillota</taxon>
        <taxon>Bacilli</taxon>
        <taxon>Bacillales</taxon>
        <taxon>Paenibacillaceae</taxon>
        <taxon>Paenibacillus</taxon>
    </lineage>
</organism>
<proteinExistence type="predicted"/>
<dbReference type="InterPro" id="IPR043129">
    <property type="entry name" value="ATPase_NBD"/>
</dbReference>
<dbReference type="Pfam" id="PF05378">
    <property type="entry name" value="Hydant_A_N"/>
    <property type="match status" value="1"/>
</dbReference>
<name>A0ABS4J5J2_9BACL</name>
<protein>
    <submittedName>
        <fullName evidence="4">N-methylhydantoinase A</fullName>
        <ecNumber evidence="4">3.5.2.14</ecNumber>
    </submittedName>
</protein>
<dbReference type="InterPro" id="IPR045079">
    <property type="entry name" value="Oxoprolinase-like"/>
</dbReference>
<dbReference type="GO" id="GO:0047423">
    <property type="term" value="F:N-methylhydantoinase (ATP-hydrolyzing) activity"/>
    <property type="evidence" value="ECO:0007669"/>
    <property type="project" value="UniProtKB-EC"/>
</dbReference>
<dbReference type="EC" id="3.5.2.14" evidence="4"/>
<dbReference type="InterPro" id="IPR002821">
    <property type="entry name" value="Hydantoinase_A"/>
</dbReference>
<dbReference type="PANTHER" id="PTHR11365:SF23">
    <property type="entry name" value="HYPOTHETICAL 5-OXOPROLINASE (EUROFUNG)-RELATED"/>
    <property type="match status" value="1"/>
</dbReference>